<reference evidence="1" key="3">
    <citation type="journal article" date="2019" name="Int. J. Syst. Evol. Microbiol.">
        <title>Natronolimnobius sulfurireducens sp. nov. and Halalkaliarchaeum desulfuricum gen. nov., sp. nov., the first sulfur-respiring alkaliphilic haloarchaea from hypersaline alkaline lakes.</title>
        <authorList>
            <person name="Sorokin D.Y."/>
            <person name="Yakimov M."/>
            <person name="Messina E."/>
            <person name="Merkel A.Y."/>
            <person name="Bale N.J."/>
            <person name="Sinninghe Damste J.S."/>
        </authorList>
    </citation>
    <scope>NUCLEOTIDE SEQUENCE</scope>
    <source>
        <strain evidence="2">AArc-Mg</strain>
        <strain evidence="1">AArc1</strain>
    </source>
</reference>
<dbReference type="InterPro" id="IPR006357">
    <property type="entry name" value="HAD-SF_hydro_IIA"/>
</dbReference>
<evidence type="ECO:0000313" key="3">
    <source>
        <dbReference type="Proteomes" id="UP000258613"/>
    </source>
</evidence>
<dbReference type="GeneID" id="37640839"/>
<dbReference type="EMBL" id="CP024047">
    <property type="protein sequence ID" value="AXR76709.1"/>
    <property type="molecule type" value="Genomic_DNA"/>
</dbReference>
<dbReference type="Proteomes" id="UP000258707">
    <property type="component" value="Chromosome"/>
</dbReference>
<sequence length="267" mass="28681">MSTESVATPIEGAVVDLDGTVYRGDQPVEGAVAGIERLREAGIDVVFLSNKAFERRAVHRDRLVSFGLDVDLEDVVNSASIAADFLARHHGSDPVYVVGEEPLVTELEQADVDVTGRPSAARVVLVSMDRSFAYDTLCDVLEAFEHEPALYATNPDRTCPVADGEIPDAGAVIGAVEGLTGHELDRVLGKPSKTALETATDRLDVRPDRCLMIGDRLETDVRMGHRAGMTTVLVESGVTDRPTLEKSTVRPDYVVDSLGTIDAVLDP</sequence>
<evidence type="ECO:0000313" key="1">
    <source>
        <dbReference type="EMBL" id="AXR76709.1"/>
    </source>
</evidence>
<reference evidence="3" key="2">
    <citation type="submission" date="2018-02" db="EMBL/GenBank/DDBJ databases">
        <title>Phenotypic and genomic properties of facultatively anaerobic sulfur-reducing natronoarchaea from hypersaline soda lakes.</title>
        <authorList>
            <person name="Sorokin D.Y."/>
            <person name="Kublanov I.V."/>
            <person name="Roman P."/>
            <person name="Sinninghe Damste J.S."/>
            <person name="Golyshin P.N."/>
            <person name="Rojo D."/>
            <person name="Ciordia S."/>
            <person name="Mena M.D.C."/>
            <person name="Ferrer M."/>
            <person name="Messina E."/>
            <person name="Smedile F."/>
            <person name="La Spada G."/>
            <person name="La Cono V."/>
            <person name="Yakimov M.M."/>
        </authorList>
    </citation>
    <scope>NUCLEOTIDE SEQUENCE [LARGE SCALE GENOMIC DNA]</scope>
    <source>
        <strain evidence="3">AArc-Mg</strain>
    </source>
</reference>
<dbReference type="GO" id="GO:0016791">
    <property type="term" value="F:phosphatase activity"/>
    <property type="evidence" value="ECO:0007669"/>
    <property type="project" value="TreeGrafter"/>
</dbReference>
<dbReference type="AlphaFoldDB" id="A0A346PB14"/>
<dbReference type="SUPFAM" id="SSF56784">
    <property type="entry name" value="HAD-like"/>
    <property type="match status" value="1"/>
</dbReference>
<gene>
    <name evidence="1" type="ORF">AArc1_0365</name>
    <name evidence="2" type="ORF">AArcMg_0357</name>
</gene>
<dbReference type="EMBL" id="CP027033">
    <property type="protein sequence ID" value="AXR80380.1"/>
    <property type="molecule type" value="Genomic_DNA"/>
</dbReference>
<dbReference type="Gene3D" id="3.40.50.1000">
    <property type="entry name" value="HAD superfamily/HAD-like"/>
    <property type="match status" value="2"/>
</dbReference>
<dbReference type="RefSeq" id="WP_117362829.1">
    <property type="nucleotide sequence ID" value="NZ_CP024047.1"/>
</dbReference>
<dbReference type="KEGG" id="nag:AArcMg_0357"/>
<dbReference type="Pfam" id="PF13242">
    <property type="entry name" value="Hydrolase_like"/>
    <property type="match status" value="1"/>
</dbReference>
<dbReference type="KEGG" id="nan:AArc1_0365"/>
<dbReference type="PANTHER" id="PTHR19288:SF46">
    <property type="entry name" value="HALOACID DEHALOGENASE-LIKE HYDROLASE DOMAIN-CONTAINING PROTEIN 2"/>
    <property type="match status" value="1"/>
</dbReference>
<dbReference type="OrthoDB" id="25155at2157"/>
<dbReference type="InterPro" id="IPR023214">
    <property type="entry name" value="HAD_sf"/>
</dbReference>
<reference evidence="4" key="1">
    <citation type="submission" date="2017-10" db="EMBL/GenBank/DDBJ databases">
        <title>Phenotypic and genomic properties of facultatively anaerobic sulfur-reducing natronoarchaea from hypersaline soda lakes.</title>
        <authorList>
            <person name="Sorokin D.Y."/>
            <person name="Kublanov I.V."/>
            <person name="Roman P."/>
            <person name="Sinninghe Damste J.S."/>
            <person name="Golyshin P.N."/>
            <person name="Rojo D."/>
            <person name="Ciordia S."/>
            <person name="Mena Md.C."/>
            <person name="Ferrer M."/>
            <person name="Messina E."/>
            <person name="Smedile F."/>
            <person name="La Spada G."/>
            <person name="La Cono V."/>
            <person name="Yakimov M.M."/>
        </authorList>
    </citation>
    <scope>NUCLEOTIDE SEQUENCE [LARGE SCALE GENOMIC DNA]</scope>
    <source>
        <strain evidence="4">AArc1</strain>
    </source>
</reference>
<dbReference type="InterPro" id="IPR036412">
    <property type="entry name" value="HAD-like_sf"/>
</dbReference>
<dbReference type="Proteomes" id="UP000258613">
    <property type="component" value="Chromosome"/>
</dbReference>
<evidence type="ECO:0000313" key="4">
    <source>
        <dbReference type="Proteomes" id="UP000258707"/>
    </source>
</evidence>
<dbReference type="GO" id="GO:0005737">
    <property type="term" value="C:cytoplasm"/>
    <property type="evidence" value="ECO:0007669"/>
    <property type="project" value="TreeGrafter"/>
</dbReference>
<dbReference type="PANTHER" id="PTHR19288">
    <property type="entry name" value="4-NITROPHENYLPHOSPHATASE-RELATED"/>
    <property type="match status" value="1"/>
</dbReference>
<name>A0A346PB14_9EURY</name>
<protein>
    <submittedName>
        <fullName evidence="1">Phosphatase of the HAD superfamily</fullName>
    </submittedName>
    <submittedName>
        <fullName evidence="2">Phosphoglycolate phosphatase</fullName>
    </submittedName>
</protein>
<keyword evidence="3" id="KW-1185">Reference proteome</keyword>
<accession>A0A346PB14</accession>
<dbReference type="NCBIfam" id="TIGR01460">
    <property type="entry name" value="HAD-SF-IIA"/>
    <property type="match status" value="1"/>
</dbReference>
<dbReference type="Pfam" id="PF13344">
    <property type="entry name" value="Hydrolase_6"/>
    <property type="match status" value="1"/>
</dbReference>
<proteinExistence type="predicted"/>
<organism evidence="1 4">
    <name type="scientific">Natrarchaeobaculum sulfurireducens</name>
    <dbReference type="NCBI Taxonomy" id="2044521"/>
    <lineage>
        <taxon>Archaea</taxon>
        <taxon>Methanobacteriati</taxon>
        <taxon>Methanobacteriota</taxon>
        <taxon>Stenosarchaea group</taxon>
        <taxon>Halobacteria</taxon>
        <taxon>Halobacteriales</taxon>
        <taxon>Natrialbaceae</taxon>
        <taxon>Natrarchaeobaculum</taxon>
    </lineage>
</organism>
<evidence type="ECO:0000313" key="2">
    <source>
        <dbReference type="EMBL" id="AXR80380.1"/>
    </source>
</evidence>
<accession>A0A346PLI5</accession>